<gene>
    <name evidence="1" type="ORF">SOO65_10880</name>
</gene>
<dbReference type="AlphaFoldDB" id="A0AAX4HJH9"/>
<dbReference type="RefSeq" id="WP_321389446.1">
    <property type="nucleotide sequence ID" value="NZ_CP139487.1"/>
</dbReference>
<evidence type="ECO:0000313" key="2">
    <source>
        <dbReference type="Proteomes" id="UP001324634"/>
    </source>
</evidence>
<keyword evidence="2" id="KW-1185">Reference proteome</keyword>
<proteinExistence type="predicted"/>
<dbReference type="SUPFAM" id="SSF52402">
    <property type="entry name" value="Adenine nucleotide alpha hydrolases-like"/>
    <property type="match status" value="1"/>
</dbReference>
<dbReference type="PANTHER" id="PTHR11933:SF5">
    <property type="entry name" value="MITOCHONDRIAL TRNA-SPECIFIC 2-THIOURIDYLASE 1"/>
    <property type="match status" value="1"/>
</dbReference>
<dbReference type="PANTHER" id="PTHR11933">
    <property type="entry name" value="TRNA 5-METHYLAMINOMETHYL-2-THIOURIDYLATE -METHYLTRANSFERASE"/>
    <property type="match status" value="1"/>
</dbReference>
<evidence type="ECO:0000313" key="1">
    <source>
        <dbReference type="EMBL" id="WPU63189.1"/>
    </source>
</evidence>
<organism evidence="1 2">
    <name type="scientific">Peredibacter starrii</name>
    <dbReference type="NCBI Taxonomy" id="28202"/>
    <lineage>
        <taxon>Bacteria</taxon>
        <taxon>Pseudomonadati</taxon>
        <taxon>Bdellovibrionota</taxon>
        <taxon>Bacteriovoracia</taxon>
        <taxon>Bacteriovoracales</taxon>
        <taxon>Bacteriovoracaceae</taxon>
        <taxon>Peredibacter</taxon>
    </lineage>
</organism>
<sequence length="404" mass="46082">MDMKKKLEEAYIPDQKARKEKVIIGLSGGIDSYVTAYLLKIQKYDLMAVTIINDWEDWKGDSSQILSCHINPKKLDAIKEFCQKLNIPLQVIKAAGEFKDEIIDEWMGHKLTGTLARPCWNCHELRMRILHQKMKEANVKHLATGHFAKLFHQEATGKVFVHTSNDEENDQSALLSRLPQDILKSLILPLSDLSQKEVLKLAENFGVVDSPKELKMHQCLSWKEEMTPIFAAQIPERFRKEGELVTADGSSTIGNHMGVFHHTFGESFEFRNLGKTTKGFIGEYSGANQLIKIEEESYFMHNKILLTNCEFSTESSWVEPQKGFLVVSPEKVYECWVHPKTLSSAFIELTNPEFLIEGDLLSVIKKKGKNSKVFLTGKVQYVPRDPEVVEGEESVPKVDYSRDF</sequence>
<dbReference type="Proteomes" id="UP001324634">
    <property type="component" value="Chromosome"/>
</dbReference>
<accession>A0AAX4HJH9</accession>
<dbReference type="Pfam" id="PF03054">
    <property type="entry name" value="tRNA_Me_trans"/>
    <property type="match status" value="1"/>
</dbReference>
<name>A0AAX4HJH9_9BACT</name>
<dbReference type="GO" id="GO:0002143">
    <property type="term" value="P:tRNA wobble position uridine thiolation"/>
    <property type="evidence" value="ECO:0007669"/>
    <property type="project" value="TreeGrafter"/>
</dbReference>
<evidence type="ECO:0008006" key="3">
    <source>
        <dbReference type="Google" id="ProtNLM"/>
    </source>
</evidence>
<reference evidence="1 2" key="1">
    <citation type="submission" date="2023-11" db="EMBL/GenBank/DDBJ databases">
        <title>Peredibacter starrii A3.12.</title>
        <authorList>
            <person name="Mitchell R.J."/>
        </authorList>
    </citation>
    <scope>NUCLEOTIDE SEQUENCE [LARGE SCALE GENOMIC DNA]</scope>
    <source>
        <strain evidence="1 2">A3.12</strain>
    </source>
</reference>
<dbReference type="InterPro" id="IPR014729">
    <property type="entry name" value="Rossmann-like_a/b/a_fold"/>
</dbReference>
<dbReference type="EMBL" id="CP139487">
    <property type="protein sequence ID" value="WPU63189.1"/>
    <property type="molecule type" value="Genomic_DNA"/>
</dbReference>
<dbReference type="Gene3D" id="3.40.50.620">
    <property type="entry name" value="HUPs"/>
    <property type="match status" value="1"/>
</dbReference>
<protein>
    <recommendedName>
        <fullName evidence="3">tRNA-specific 2-thiouridylase MnmA</fullName>
    </recommendedName>
</protein>
<dbReference type="KEGG" id="psti:SOO65_10880"/>